<proteinExistence type="predicted"/>
<feature type="region of interest" description="Disordered" evidence="1">
    <location>
        <begin position="1"/>
        <end position="22"/>
    </location>
</feature>
<protein>
    <submittedName>
        <fullName evidence="2">Uncharacterized protein</fullName>
    </submittedName>
</protein>
<gene>
    <name evidence="2" type="ORF">BYL167_LOCUS28006</name>
</gene>
<feature type="non-terminal residue" evidence="2">
    <location>
        <position position="53"/>
    </location>
</feature>
<organism evidence="2 3">
    <name type="scientific">Rotaria magnacalcarata</name>
    <dbReference type="NCBI Taxonomy" id="392030"/>
    <lineage>
        <taxon>Eukaryota</taxon>
        <taxon>Metazoa</taxon>
        <taxon>Spiralia</taxon>
        <taxon>Gnathifera</taxon>
        <taxon>Rotifera</taxon>
        <taxon>Eurotatoria</taxon>
        <taxon>Bdelloidea</taxon>
        <taxon>Philodinida</taxon>
        <taxon>Philodinidae</taxon>
        <taxon>Rotaria</taxon>
    </lineage>
</organism>
<name>A0A8S2U2M9_9BILA</name>
<evidence type="ECO:0000256" key="1">
    <source>
        <dbReference type="SAM" id="MobiDB-lite"/>
    </source>
</evidence>
<accession>A0A8S2U2M9</accession>
<sequence>MEPLTSVSNGATTTTSDHLISPSDTITRDITSIKQKLNVFINEHNIQQEWILL</sequence>
<comment type="caution">
    <text evidence="2">The sequence shown here is derived from an EMBL/GenBank/DDBJ whole genome shotgun (WGS) entry which is preliminary data.</text>
</comment>
<dbReference type="EMBL" id="CAJOBH010038255">
    <property type="protein sequence ID" value="CAF4314184.1"/>
    <property type="molecule type" value="Genomic_DNA"/>
</dbReference>
<reference evidence="2" key="1">
    <citation type="submission" date="2021-02" db="EMBL/GenBank/DDBJ databases">
        <authorList>
            <person name="Nowell W R."/>
        </authorList>
    </citation>
    <scope>NUCLEOTIDE SEQUENCE</scope>
</reference>
<dbReference type="AlphaFoldDB" id="A0A8S2U2M9"/>
<evidence type="ECO:0000313" key="2">
    <source>
        <dbReference type="EMBL" id="CAF4314184.1"/>
    </source>
</evidence>
<dbReference type="Proteomes" id="UP000681967">
    <property type="component" value="Unassembled WGS sequence"/>
</dbReference>
<evidence type="ECO:0000313" key="3">
    <source>
        <dbReference type="Proteomes" id="UP000681967"/>
    </source>
</evidence>